<dbReference type="EMBL" id="BK014994">
    <property type="protein sequence ID" value="DAD86101.1"/>
    <property type="molecule type" value="Genomic_DNA"/>
</dbReference>
<dbReference type="Gene3D" id="1.10.8.200">
    <property type="entry name" value="Replisome organizer (g39p helicase loader/inhibitor protein)"/>
    <property type="match status" value="1"/>
</dbReference>
<reference evidence="1" key="1">
    <citation type="journal article" date="2021" name="Proc. Natl. Acad. Sci. U.S.A.">
        <title>A Catalog of Tens of Thousands of Viruses from Human Metagenomes Reveals Hidden Associations with Chronic Diseases.</title>
        <authorList>
            <person name="Tisza M.J."/>
            <person name="Buck C.B."/>
        </authorList>
    </citation>
    <scope>NUCLEOTIDE SEQUENCE</scope>
    <source>
        <strain evidence="1">CtGyV19</strain>
    </source>
</reference>
<proteinExistence type="predicted"/>
<name>A0A8S5MUN2_9CAUD</name>
<protein>
    <submittedName>
        <fullName evidence="1">Replisome organizer</fullName>
    </submittedName>
</protein>
<evidence type="ECO:0000313" key="1">
    <source>
        <dbReference type="EMBL" id="DAD86101.1"/>
    </source>
</evidence>
<sequence length="109" mass="12470">MTKQEFTVILATIHAAYSNERISGDERTVKLWWNYMQNIEYSDARRALDRHIMTNKFAPTIAEIAGRAKKNNRFANFLPRNYDMDKLEAALLTANGGRRLQGGGHNGKK</sequence>
<organism evidence="1">
    <name type="scientific">Siphoviridae sp. ctGyV19</name>
    <dbReference type="NCBI Taxonomy" id="2826225"/>
    <lineage>
        <taxon>Viruses</taxon>
        <taxon>Duplodnaviria</taxon>
        <taxon>Heunggongvirae</taxon>
        <taxon>Uroviricota</taxon>
        <taxon>Caudoviricetes</taxon>
    </lineage>
</organism>
<accession>A0A8S5MUN2</accession>